<sequence length="354" mass="40067">MENNILDVDFSFISEKDELSDVLIKSTRYFFAGTSFPPDLLQEFVLACKSDENVLPAMLENVFCSPLVSHFPVAKKFQRHFFKKLLRLLEESDCEVPDKLYDIIAGSMCESDEERNFCHKIYLPEDLSENRALAIIQESVLQLSRGTTGLSVWQASCDLANLMRTMYLENKTVVELGAGCGLAGIATAAFFPTSTVYLTDFDENVIDRISSNIEINRSQNSTCHNAHVKKLDWKEGYDLDESTFGNVDVVIAADVVYDRELLRSLCVTVRRILETSRCSYAIFASTLRDSATLDSFLETLGKTHLIVFEVLRYQNSQYTLKDGISIPSETIFPFCSSFDSPTIFHKVRLSPFNF</sequence>
<dbReference type="PANTHER" id="PTHR14614">
    <property type="entry name" value="HEPATOCELLULAR CARCINOMA-ASSOCIATED ANTIGEN"/>
    <property type="match status" value="1"/>
</dbReference>
<gene>
    <name evidence="4" type="ORF">CAUJ_LOCUS7674</name>
</gene>
<dbReference type="Pfam" id="PF14904">
    <property type="entry name" value="FAM86"/>
    <property type="match status" value="1"/>
</dbReference>
<evidence type="ECO:0000256" key="1">
    <source>
        <dbReference type="ARBA" id="ARBA00005511"/>
    </source>
</evidence>
<dbReference type="Proteomes" id="UP000835052">
    <property type="component" value="Unassembled WGS sequence"/>
</dbReference>
<dbReference type="AlphaFoldDB" id="A0A8S1H8L1"/>
<proteinExistence type="inferred from homology"/>
<keyword evidence="5" id="KW-1185">Reference proteome</keyword>
<comment type="similarity">
    <text evidence="1">Belongs to the class I-like SAM-binding methyltransferase superfamily. EEF2KMT family.</text>
</comment>
<evidence type="ECO:0000313" key="4">
    <source>
        <dbReference type="EMBL" id="CAD6191755.1"/>
    </source>
</evidence>
<organism evidence="4 5">
    <name type="scientific">Caenorhabditis auriculariae</name>
    <dbReference type="NCBI Taxonomy" id="2777116"/>
    <lineage>
        <taxon>Eukaryota</taxon>
        <taxon>Metazoa</taxon>
        <taxon>Ecdysozoa</taxon>
        <taxon>Nematoda</taxon>
        <taxon>Chromadorea</taxon>
        <taxon>Rhabditida</taxon>
        <taxon>Rhabditina</taxon>
        <taxon>Rhabditomorpha</taxon>
        <taxon>Rhabditoidea</taxon>
        <taxon>Rhabditidae</taxon>
        <taxon>Peloderinae</taxon>
        <taxon>Caenorhabditis</taxon>
    </lineage>
</organism>
<dbReference type="InterPro" id="IPR019410">
    <property type="entry name" value="Methyltransf_16"/>
</dbReference>
<accession>A0A8S1H8L1</accession>
<evidence type="ECO:0000256" key="2">
    <source>
        <dbReference type="ARBA" id="ARBA00022679"/>
    </source>
</evidence>
<dbReference type="GO" id="GO:0032991">
    <property type="term" value="C:protein-containing complex"/>
    <property type="evidence" value="ECO:0007669"/>
    <property type="project" value="TreeGrafter"/>
</dbReference>
<protein>
    <recommendedName>
        <fullName evidence="3">FAM86 N-terminal domain-containing protein</fullName>
    </recommendedName>
</protein>
<dbReference type="Gene3D" id="3.40.50.150">
    <property type="entry name" value="Vaccinia Virus protein VP39"/>
    <property type="match status" value="1"/>
</dbReference>
<dbReference type="EMBL" id="CAJGYM010000023">
    <property type="protein sequence ID" value="CAD6191755.1"/>
    <property type="molecule type" value="Genomic_DNA"/>
</dbReference>
<name>A0A8S1H8L1_9PELO</name>
<dbReference type="GO" id="GO:0016740">
    <property type="term" value="F:transferase activity"/>
    <property type="evidence" value="ECO:0007669"/>
    <property type="project" value="UniProtKB-KW"/>
</dbReference>
<comment type="caution">
    <text evidence="4">The sequence shown here is derived from an EMBL/GenBank/DDBJ whole genome shotgun (WGS) entry which is preliminary data.</text>
</comment>
<dbReference type="InterPro" id="IPR029426">
    <property type="entry name" value="FAM86_N"/>
</dbReference>
<evidence type="ECO:0000313" key="5">
    <source>
        <dbReference type="Proteomes" id="UP000835052"/>
    </source>
</evidence>
<dbReference type="OrthoDB" id="275715at2759"/>
<dbReference type="PANTHER" id="PTHR14614:SF130">
    <property type="entry name" value="PROTEIN-LYSINE N-METHYLTRANSFERASE EEF2KMT"/>
    <property type="match status" value="1"/>
</dbReference>
<reference evidence="4" key="1">
    <citation type="submission" date="2020-10" db="EMBL/GenBank/DDBJ databases">
        <authorList>
            <person name="Kikuchi T."/>
        </authorList>
    </citation>
    <scope>NUCLEOTIDE SEQUENCE</scope>
    <source>
        <strain evidence="4">NKZ352</strain>
    </source>
</reference>
<keyword evidence="2" id="KW-0808">Transferase</keyword>
<evidence type="ECO:0000259" key="3">
    <source>
        <dbReference type="Pfam" id="PF14904"/>
    </source>
</evidence>
<feature type="domain" description="FAM86 N-terminal" evidence="3">
    <location>
        <begin position="27"/>
        <end position="105"/>
    </location>
</feature>
<dbReference type="SUPFAM" id="SSF53335">
    <property type="entry name" value="S-adenosyl-L-methionine-dependent methyltransferases"/>
    <property type="match status" value="1"/>
</dbReference>
<dbReference type="InterPro" id="IPR029063">
    <property type="entry name" value="SAM-dependent_MTases_sf"/>
</dbReference>
<dbReference type="Pfam" id="PF10294">
    <property type="entry name" value="Methyltransf_16"/>
    <property type="match status" value="1"/>
</dbReference>